<name>A0A150GYP3_GONPE</name>
<evidence type="ECO:0000313" key="2">
    <source>
        <dbReference type="EMBL" id="KXZ54914.1"/>
    </source>
</evidence>
<keyword evidence="1" id="KW-1133">Transmembrane helix</keyword>
<dbReference type="OrthoDB" id="531455at2759"/>
<evidence type="ECO:0000313" key="3">
    <source>
        <dbReference type="Proteomes" id="UP000075714"/>
    </source>
</evidence>
<dbReference type="PANTHER" id="PTHR34204">
    <property type="entry name" value="RNA-BINDING ASCH DOMAIN PROTEIN"/>
    <property type="match status" value="1"/>
</dbReference>
<evidence type="ECO:0000256" key="1">
    <source>
        <dbReference type="SAM" id="Phobius"/>
    </source>
</evidence>
<organism evidence="2 3">
    <name type="scientific">Gonium pectorale</name>
    <name type="common">Green alga</name>
    <dbReference type="NCBI Taxonomy" id="33097"/>
    <lineage>
        <taxon>Eukaryota</taxon>
        <taxon>Viridiplantae</taxon>
        <taxon>Chlorophyta</taxon>
        <taxon>core chlorophytes</taxon>
        <taxon>Chlorophyceae</taxon>
        <taxon>CS clade</taxon>
        <taxon>Chlamydomonadales</taxon>
        <taxon>Volvocaceae</taxon>
        <taxon>Gonium</taxon>
    </lineage>
</organism>
<dbReference type="EMBL" id="LSYV01000005">
    <property type="protein sequence ID" value="KXZ54914.1"/>
    <property type="molecule type" value="Genomic_DNA"/>
</dbReference>
<dbReference type="PANTHER" id="PTHR34204:SF2">
    <property type="entry name" value="RNA-BINDING ASCH DOMAIN PROTEIN"/>
    <property type="match status" value="1"/>
</dbReference>
<dbReference type="Proteomes" id="UP000075714">
    <property type="component" value="Unassembled WGS sequence"/>
</dbReference>
<keyword evidence="1" id="KW-0472">Membrane</keyword>
<keyword evidence="1" id="KW-0812">Transmembrane</keyword>
<protein>
    <submittedName>
        <fullName evidence="2">Uncharacterized protein</fullName>
    </submittedName>
</protein>
<comment type="caution">
    <text evidence="2">The sequence shown here is derived from an EMBL/GenBank/DDBJ whole genome shotgun (WGS) entry which is preliminary data.</text>
</comment>
<sequence>MAGAPCGLTHPGYAQGGYLRRPYALQLAWAAAVWRLSGEFPYPAVLQQRPPLLQEGEIFWTAKAEAEALLPLMLPDAWLAELGSGEGELACEQGARALTKHTHRDLRGEWWPRMSGSEAAKNALARGSLSRLLGEALWLNVHQLPPFSAPKYVLEVRNPQADNHYTKTATKTVVCNSVSATRTVSLLFRPSTTGARALTKHTHRDLRGEWWPRMSGSEAAKNALARGSLSRLLGEALWLNVHQLPPFSAPKYVLEVRNPQAIPSGKYEITLRGQEALQTMRFGLVPQGKGQAVVVTGVAEGSRAEELGVRRGQKLNALSDPMRYGTMWSLEDRPSLRFVVDTFKMRRSQPIDLEFEPLLSEADMATIFGSADATAAAAGSYSGSASPIAPSSASSSVAAGAGAAAASSRGDRDLDMQPDGAAASINSIDQLMGTTSGSESDSDSAGMTIGERLAAKRAAALKAQMANNQVQARIERRKAYMEIDDQRDDTGLILGLAAAFLLPALVILVIAYFTGYLDRLYLTALTLR</sequence>
<feature type="transmembrane region" description="Helical" evidence="1">
    <location>
        <begin position="491"/>
        <end position="513"/>
    </location>
</feature>
<dbReference type="AlphaFoldDB" id="A0A150GYP3"/>
<keyword evidence="3" id="KW-1185">Reference proteome</keyword>
<accession>A0A150GYP3</accession>
<reference evidence="3" key="1">
    <citation type="journal article" date="2016" name="Nat. Commun.">
        <title>The Gonium pectorale genome demonstrates co-option of cell cycle regulation during the evolution of multicellularity.</title>
        <authorList>
            <person name="Hanschen E.R."/>
            <person name="Marriage T.N."/>
            <person name="Ferris P.J."/>
            <person name="Hamaji T."/>
            <person name="Toyoda A."/>
            <person name="Fujiyama A."/>
            <person name="Neme R."/>
            <person name="Noguchi H."/>
            <person name="Minakuchi Y."/>
            <person name="Suzuki M."/>
            <person name="Kawai-Toyooka H."/>
            <person name="Smith D.R."/>
            <person name="Sparks H."/>
            <person name="Anderson J."/>
            <person name="Bakaric R."/>
            <person name="Luria V."/>
            <person name="Karger A."/>
            <person name="Kirschner M.W."/>
            <person name="Durand P.M."/>
            <person name="Michod R.E."/>
            <person name="Nozaki H."/>
            <person name="Olson B.J."/>
        </authorList>
    </citation>
    <scope>NUCLEOTIDE SEQUENCE [LARGE SCALE GENOMIC DNA]</scope>
    <source>
        <strain evidence="3">NIES-2863</strain>
    </source>
</reference>
<proteinExistence type="predicted"/>
<gene>
    <name evidence="2" type="ORF">GPECTOR_4g986</name>
</gene>